<dbReference type="Pfam" id="PF04357">
    <property type="entry name" value="TamB"/>
    <property type="match status" value="1"/>
</dbReference>
<dbReference type="InterPro" id="IPR007452">
    <property type="entry name" value="TamB_C"/>
</dbReference>
<evidence type="ECO:0000256" key="1">
    <source>
        <dbReference type="ARBA" id="ARBA00004167"/>
    </source>
</evidence>
<comment type="subcellular location">
    <subcellularLocation>
        <location evidence="1">Membrane</location>
        <topology evidence="1">Single-pass membrane protein</topology>
    </subcellularLocation>
</comment>
<evidence type="ECO:0000256" key="4">
    <source>
        <dbReference type="ARBA" id="ARBA00023136"/>
    </source>
</evidence>
<dbReference type="EMBL" id="SDPT01000001">
    <property type="protein sequence ID" value="RXZ34958.1"/>
    <property type="molecule type" value="Genomic_DNA"/>
</dbReference>
<keyword evidence="2" id="KW-0812">Transmembrane</keyword>
<reference evidence="6 7" key="1">
    <citation type="submission" date="2019-01" db="EMBL/GenBank/DDBJ databases">
        <title>Sphingomonas mucosissima sp. nov. and Sphingomonas desiccabilis sp. nov., from biological soil crusts in the Colorado Plateau, USA.</title>
        <authorList>
            <person name="Zhu D."/>
        </authorList>
    </citation>
    <scope>NUCLEOTIDE SEQUENCE [LARGE SCALE GENOMIC DNA]</scope>
    <source>
        <strain evidence="6 7">CP1D</strain>
    </source>
</reference>
<accession>A0A4Q2IZL0</accession>
<evidence type="ECO:0000256" key="2">
    <source>
        <dbReference type="ARBA" id="ARBA00022692"/>
    </source>
</evidence>
<evidence type="ECO:0000256" key="3">
    <source>
        <dbReference type="ARBA" id="ARBA00022989"/>
    </source>
</evidence>
<name>A0A4Q2IZL0_9SPHN</name>
<evidence type="ECO:0000259" key="5">
    <source>
        <dbReference type="Pfam" id="PF04357"/>
    </source>
</evidence>
<dbReference type="GO" id="GO:0009306">
    <property type="term" value="P:protein secretion"/>
    <property type="evidence" value="ECO:0007669"/>
    <property type="project" value="InterPro"/>
</dbReference>
<keyword evidence="7" id="KW-1185">Reference proteome</keyword>
<dbReference type="OrthoDB" id="7784409at2"/>
<dbReference type="PANTHER" id="PTHR36985:SF1">
    <property type="entry name" value="TRANSLOCATION AND ASSEMBLY MODULE SUBUNIT TAMB"/>
    <property type="match status" value="1"/>
</dbReference>
<organism evidence="6 7">
    <name type="scientific">Sphingomonas desiccabilis</name>
    <dbReference type="NCBI Taxonomy" id="429134"/>
    <lineage>
        <taxon>Bacteria</taxon>
        <taxon>Pseudomonadati</taxon>
        <taxon>Pseudomonadota</taxon>
        <taxon>Alphaproteobacteria</taxon>
        <taxon>Sphingomonadales</taxon>
        <taxon>Sphingomonadaceae</taxon>
        <taxon>Sphingomonas</taxon>
    </lineage>
</organism>
<protein>
    <recommendedName>
        <fullName evidence="5">Translocation and assembly module TamB C-terminal domain-containing protein</fullName>
    </recommendedName>
</protein>
<feature type="domain" description="Translocation and assembly module TamB C-terminal" evidence="5">
    <location>
        <begin position="1065"/>
        <end position="1414"/>
    </location>
</feature>
<sequence>MAEEVIRETGAGEERVVVVDRRPLWQRIAKWVAIALAGLVLLLVVLVLGLNTRPGQGILVRQINNFSTASGLKVHVGRIEGSLYGAMVIHDLQLRDTKGVFASSPQVAIDWRPFAFIRSHVDVRSLTSPLIRYDRNPELLPTPPSEDQGPLLPDYDIDVNKLSVGRLEIGPAVAGQRYVAKIDGQAHIADRRAQIQANAGTVAGGGLAGGDRLVLRLDAVPDDNKLDVDLRVTAPSNGLVAGLAGLKAPLVLNVDGRGAWSDWRGRAAGTLGGQPLVDLNVLGRSGNFQVRGFARPGLYLEGPVERLTAPRLKIALDTALDERVMDAKLRLRSDALAVATDGKVDLGQSRFGDFRVEAMLLTPGSIAPNLNGRSVRAAVVLDGPFRTPTVDYKVQAAAIGFGETVVEQLYAEGKATIDSERILIPINAKARRISGLNAAVGGLVTNVAINGDLAISNGDQVLSDNLRLRSDRIDATAIIAANLSTGRYTGALKGRINNYEIASIGIINLQTDADLYTAANGGYGIRGRVVAQTKQLFNEGVRNFLGGNATTSANIAYSPEGIISFSNLKLSAPQFRILRGSGRYDPAGPLLVNADAYSTQYGPLTARVSGSMAAPVVSLRAPRPGVGIGLVDLKADVRGQGDRYAIVASGGTNYGPFNANVLLSTAPRLTADIRSARFAGVDINGRVQATDAGPFAGRLNFSGSGINGFANLGAVGKYQRADLNARAYNARIPGQDGITIGQAIVTASAVLYDQPQIVADAQLGNFRSGEMVVTRARAKVNYRGGNGTAQLLAEGSSGVPFRVAANTRLSPNEYLVALQGVGNNVNFRTANPARIVPGSGGYRLYPTRINFDRGSVRIAGSYGAGMTLQSRLDSLDLSLLNAFMPGLGVGGTATGSLDYAQPSGASFPQADARLTVRNFTRSSLAAVSDPVDIVFAGDLRPEGGSGRALIRRGTTTVGRMVANLRPLAPGAGSWTTRLMAAPLSGGIRYNGPAGVLFSFAGQANQQLSGPIGIAADFGGRVQAPRLVGVVRANNLTYENESLGTRLTQMKIDGRFNNDRFELVTLTARAGDGSISAQGNVGLAADSGYPIDVRARLDKAQLARSDALGASATGEIRVLNNAQGGSITGQLSIPEARYQLAFQGASEVPELTGIRRKSEIRAVAANPRPAAPAAPAGLFKLDLRVRAPNQLYVSGMGLESEWKADLRIGGTSAAPRIAGGLDLIRGTYSFAGKEFDVERGKISFEGDDFTNPVIDIEANTTVEDVTATILVAGTAQAPRISFTSTPALAQDEVLARLLFGRSVTDLSATEAIQLAAALNSLRGSGGGGLNPLGKLRSATGIDRLRILGSDEATGRGTALAAGEYLTDDIYIEIITDARGFTATQLEVALTKALSVLSQTGSFGGSNVGVRYSKNY</sequence>
<dbReference type="GO" id="GO:0097347">
    <property type="term" value="C:TAM protein secretion complex"/>
    <property type="evidence" value="ECO:0007669"/>
    <property type="project" value="TreeGrafter"/>
</dbReference>
<dbReference type="RefSeq" id="WP_129340739.1">
    <property type="nucleotide sequence ID" value="NZ_JACIDD010000001.1"/>
</dbReference>
<evidence type="ECO:0000313" key="6">
    <source>
        <dbReference type="EMBL" id="RXZ34958.1"/>
    </source>
</evidence>
<proteinExistence type="predicted"/>
<dbReference type="PANTHER" id="PTHR36985">
    <property type="entry name" value="TRANSLOCATION AND ASSEMBLY MODULE SUBUNIT TAMB"/>
    <property type="match status" value="1"/>
</dbReference>
<gene>
    <name evidence="6" type="ORF">EO081_04710</name>
</gene>
<dbReference type="GO" id="GO:0005886">
    <property type="term" value="C:plasma membrane"/>
    <property type="evidence" value="ECO:0007669"/>
    <property type="project" value="InterPro"/>
</dbReference>
<dbReference type="Proteomes" id="UP000292347">
    <property type="component" value="Unassembled WGS sequence"/>
</dbReference>
<keyword evidence="3" id="KW-1133">Transmembrane helix</keyword>
<keyword evidence="4" id="KW-0472">Membrane</keyword>
<comment type="caution">
    <text evidence="6">The sequence shown here is derived from an EMBL/GenBank/DDBJ whole genome shotgun (WGS) entry which is preliminary data.</text>
</comment>
<evidence type="ECO:0000313" key="7">
    <source>
        <dbReference type="Proteomes" id="UP000292347"/>
    </source>
</evidence>